<feature type="region of interest" description="Disordered" evidence="1">
    <location>
        <begin position="132"/>
        <end position="158"/>
    </location>
</feature>
<evidence type="ECO:0000313" key="3">
    <source>
        <dbReference type="Proteomes" id="UP000278962"/>
    </source>
</evidence>
<proteinExistence type="predicted"/>
<name>A0A660L6F0_9ACTN</name>
<evidence type="ECO:0000313" key="2">
    <source>
        <dbReference type="EMBL" id="RKQ90642.1"/>
    </source>
</evidence>
<protein>
    <submittedName>
        <fullName evidence="2">Uncharacterized protein</fullName>
    </submittedName>
</protein>
<dbReference type="SUPFAM" id="SSF46785">
    <property type="entry name" value="Winged helix' DNA-binding domain"/>
    <property type="match status" value="1"/>
</dbReference>
<reference evidence="2 3" key="1">
    <citation type="submission" date="2018-10" db="EMBL/GenBank/DDBJ databases">
        <title>Genomic Encyclopedia of Archaeal and Bacterial Type Strains, Phase II (KMG-II): from individual species to whole genera.</title>
        <authorList>
            <person name="Goeker M."/>
        </authorList>
    </citation>
    <scope>NUCLEOTIDE SEQUENCE [LARGE SCALE GENOMIC DNA]</scope>
    <source>
        <strain evidence="2 3">DSM 14954</strain>
    </source>
</reference>
<organism evidence="2 3">
    <name type="scientific">Solirubrobacter pauli</name>
    <dbReference type="NCBI Taxonomy" id="166793"/>
    <lineage>
        <taxon>Bacteria</taxon>
        <taxon>Bacillati</taxon>
        <taxon>Actinomycetota</taxon>
        <taxon>Thermoleophilia</taxon>
        <taxon>Solirubrobacterales</taxon>
        <taxon>Solirubrobacteraceae</taxon>
        <taxon>Solirubrobacter</taxon>
    </lineage>
</organism>
<dbReference type="Gene3D" id="1.10.10.10">
    <property type="entry name" value="Winged helix-like DNA-binding domain superfamily/Winged helix DNA-binding domain"/>
    <property type="match status" value="1"/>
</dbReference>
<accession>A0A660L6F0</accession>
<dbReference type="InterPro" id="IPR036390">
    <property type="entry name" value="WH_DNA-bd_sf"/>
</dbReference>
<gene>
    <name evidence="2" type="ORF">C8N24_0454</name>
</gene>
<dbReference type="InterPro" id="IPR036388">
    <property type="entry name" value="WH-like_DNA-bd_sf"/>
</dbReference>
<dbReference type="EMBL" id="RBIL01000001">
    <property type="protein sequence ID" value="RKQ90642.1"/>
    <property type="molecule type" value="Genomic_DNA"/>
</dbReference>
<evidence type="ECO:0000256" key="1">
    <source>
        <dbReference type="SAM" id="MobiDB-lite"/>
    </source>
</evidence>
<keyword evidence="3" id="KW-1185">Reference proteome</keyword>
<comment type="caution">
    <text evidence="2">The sequence shown here is derived from an EMBL/GenBank/DDBJ whole genome shotgun (WGS) entry which is preliminary data.</text>
</comment>
<dbReference type="Proteomes" id="UP000278962">
    <property type="component" value="Unassembled WGS sequence"/>
</dbReference>
<dbReference type="AlphaFoldDB" id="A0A660L6F0"/>
<sequence>MRVTPPSFSDFQTVWCVHVAARLRIAERIDAGTVRIEDLAADADERALHAVLGRLVAEGIFEEPSPGCFALNDAARELLLGIGGRFTLAWSTLEDYVRTGRPAYADAFGRPFWEDLAAHPEIAAQFDHLIGPGGHPPPDPQFAHRDAAARRPHRHADRVPRAYATCRPRGGGRQPPGRRAICG</sequence>
<dbReference type="Gene3D" id="1.10.287.1350">
    <property type="match status" value="1"/>
</dbReference>